<keyword evidence="1" id="KW-0175">Coiled coil</keyword>
<dbReference type="PANTHER" id="PTHR30469">
    <property type="entry name" value="MULTIDRUG RESISTANCE PROTEIN MDTA"/>
    <property type="match status" value="1"/>
</dbReference>
<feature type="chain" id="PRO_5016460963" description="Multidrug efflux pump subunit AcrA (Membrane-fusion protein)" evidence="2">
    <location>
        <begin position="23"/>
        <end position="417"/>
    </location>
</feature>
<proteinExistence type="predicted"/>
<dbReference type="GO" id="GO:0015562">
    <property type="term" value="F:efflux transmembrane transporter activity"/>
    <property type="evidence" value="ECO:0007669"/>
    <property type="project" value="TreeGrafter"/>
</dbReference>
<keyword evidence="4" id="KW-1185">Reference proteome</keyword>
<evidence type="ECO:0000313" key="4">
    <source>
        <dbReference type="Proteomes" id="UP000247792"/>
    </source>
</evidence>
<feature type="signal peptide" evidence="2">
    <location>
        <begin position="1"/>
        <end position="22"/>
    </location>
</feature>
<sequence length="417" mass="45636">MKIWLKSKLIFTCLAIAVSNLACTGKTDQIQVATETFAPRTWQESIVVDGEIIAANKTPLTVPGQGWDGRTLIDMLPEGSLVKKDQVIARFDAPKSRMELSQAELELLRKELAKETIQASDASSRSTLSADHAKVQTDLRLSERYANADLAIFSRNKILDELQDSGFLKDKRGYLNWKTGQVQARSAAEQAVLSSQKESVSLNAVQHKKNLDALELLAPHDGVFLLQTNWDGSKPQVGGSFRPREEFGSLPDLEQLVAKFNIEEGRTFGLKVGLPVKVRLAGSGQEIELSITKVGNSASVTSRDSPVKFITFEAAFKKEQAQSLALKPGQALLGTVSLINQAKAMTIPNIALIQDGASFAAYIKEGDQLKRQTVVLGQRGPVRSEIKSGISQGNQIVLLPEIKDKEKNKEKNKDTQS</sequence>
<accession>A0A318JDL2</accession>
<dbReference type="RefSeq" id="WP_110253055.1">
    <property type="nucleotide sequence ID" value="NZ_QJKB01000001.1"/>
</dbReference>
<evidence type="ECO:0000256" key="1">
    <source>
        <dbReference type="SAM" id="Coils"/>
    </source>
</evidence>
<reference evidence="3 4" key="1">
    <citation type="submission" date="2018-05" db="EMBL/GenBank/DDBJ databases">
        <title>Genomic Encyclopedia of Type Strains, Phase IV (KMG-IV): sequencing the most valuable type-strain genomes for metagenomic binning, comparative biology and taxonomic classification.</title>
        <authorList>
            <person name="Goeker M."/>
        </authorList>
    </citation>
    <scope>NUCLEOTIDE SEQUENCE [LARGE SCALE GENOMIC DNA]</scope>
    <source>
        <strain evidence="3 4">DSM 19792</strain>
    </source>
</reference>
<dbReference type="GO" id="GO:1990281">
    <property type="term" value="C:efflux pump complex"/>
    <property type="evidence" value="ECO:0007669"/>
    <property type="project" value="TreeGrafter"/>
</dbReference>
<dbReference type="EMBL" id="QJKB01000001">
    <property type="protein sequence ID" value="PXX46586.1"/>
    <property type="molecule type" value="Genomic_DNA"/>
</dbReference>
<dbReference type="OrthoDB" id="8738918at2"/>
<dbReference type="AlphaFoldDB" id="A0A318JDL2"/>
<evidence type="ECO:0008006" key="5">
    <source>
        <dbReference type="Google" id="ProtNLM"/>
    </source>
</evidence>
<name>A0A318JDL2_9BURK</name>
<feature type="coiled-coil region" evidence="1">
    <location>
        <begin position="98"/>
        <end position="125"/>
    </location>
</feature>
<evidence type="ECO:0000256" key="2">
    <source>
        <dbReference type="SAM" id="SignalP"/>
    </source>
</evidence>
<comment type="caution">
    <text evidence="3">The sequence shown here is derived from an EMBL/GenBank/DDBJ whole genome shotgun (WGS) entry which is preliminary data.</text>
</comment>
<organism evidence="3 4">
    <name type="scientific">Undibacterium pigrum</name>
    <dbReference type="NCBI Taxonomy" id="401470"/>
    <lineage>
        <taxon>Bacteria</taxon>
        <taxon>Pseudomonadati</taxon>
        <taxon>Pseudomonadota</taxon>
        <taxon>Betaproteobacteria</taxon>
        <taxon>Burkholderiales</taxon>
        <taxon>Oxalobacteraceae</taxon>
        <taxon>Undibacterium</taxon>
    </lineage>
</organism>
<dbReference type="Proteomes" id="UP000247792">
    <property type="component" value="Unassembled WGS sequence"/>
</dbReference>
<dbReference type="Gene3D" id="2.40.420.20">
    <property type="match status" value="1"/>
</dbReference>
<protein>
    <recommendedName>
        <fullName evidence="5">Multidrug efflux pump subunit AcrA (Membrane-fusion protein)</fullName>
    </recommendedName>
</protein>
<keyword evidence="2" id="KW-0732">Signal</keyword>
<gene>
    <name evidence="3" type="ORF">DFR42_101156</name>
</gene>
<evidence type="ECO:0000313" key="3">
    <source>
        <dbReference type="EMBL" id="PXX46586.1"/>
    </source>
</evidence>